<dbReference type="InterPro" id="IPR029044">
    <property type="entry name" value="Nucleotide-diphossugar_trans"/>
</dbReference>
<dbReference type="InterPro" id="IPR001173">
    <property type="entry name" value="Glyco_trans_2-like"/>
</dbReference>
<keyword evidence="5" id="KW-0448">Lipopolysaccharide biosynthesis</keyword>
<accession>A0A1G7KZS6</accession>
<keyword evidence="4 8" id="KW-0812">Transmembrane</keyword>
<evidence type="ECO:0000256" key="7">
    <source>
        <dbReference type="ARBA" id="ARBA00023136"/>
    </source>
</evidence>
<evidence type="ECO:0000259" key="9">
    <source>
        <dbReference type="Pfam" id="PF00535"/>
    </source>
</evidence>
<evidence type="ECO:0000256" key="4">
    <source>
        <dbReference type="ARBA" id="ARBA00022692"/>
    </source>
</evidence>
<proteinExistence type="predicted"/>
<keyword evidence="3 10" id="KW-0808">Transferase</keyword>
<dbReference type="AlphaFoldDB" id="A0A1G7KZS6"/>
<dbReference type="OrthoDB" id="9807778at2"/>
<feature type="domain" description="Glycosyltransferase 2-like" evidence="9">
    <location>
        <begin position="26"/>
        <end position="186"/>
    </location>
</feature>
<evidence type="ECO:0000256" key="8">
    <source>
        <dbReference type="SAM" id="Phobius"/>
    </source>
</evidence>
<dbReference type="GO" id="GO:0009103">
    <property type="term" value="P:lipopolysaccharide biosynthetic process"/>
    <property type="evidence" value="ECO:0007669"/>
    <property type="project" value="UniProtKB-KW"/>
</dbReference>
<organism evidence="10 11">
    <name type="scientific">Dyadobacter soli</name>
    <dbReference type="NCBI Taxonomy" id="659014"/>
    <lineage>
        <taxon>Bacteria</taxon>
        <taxon>Pseudomonadati</taxon>
        <taxon>Bacteroidota</taxon>
        <taxon>Cytophagia</taxon>
        <taxon>Cytophagales</taxon>
        <taxon>Spirosomataceae</taxon>
        <taxon>Dyadobacter</taxon>
    </lineage>
</organism>
<dbReference type="CDD" id="cd04187">
    <property type="entry name" value="DPM1_like_bac"/>
    <property type="match status" value="1"/>
</dbReference>
<dbReference type="Gene3D" id="3.90.550.10">
    <property type="entry name" value="Spore Coat Polysaccharide Biosynthesis Protein SpsA, Chain A"/>
    <property type="match status" value="1"/>
</dbReference>
<evidence type="ECO:0000256" key="6">
    <source>
        <dbReference type="ARBA" id="ARBA00022989"/>
    </source>
</evidence>
<reference evidence="11" key="1">
    <citation type="submission" date="2016-10" db="EMBL/GenBank/DDBJ databases">
        <authorList>
            <person name="Varghese N."/>
            <person name="Submissions S."/>
        </authorList>
    </citation>
    <scope>NUCLEOTIDE SEQUENCE [LARGE SCALE GENOMIC DNA]</scope>
    <source>
        <strain evidence="11">DSM 25329</strain>
    </source>
</reference>
<gene>
    <name evidence="10" type="ORF">SAMN04487996_110269</name>
</gene>
<keyword evidence="7 8" id="KW-0472">Membrane</keyword>
<dbReference type="SUPFAM" id="SSF53448">
    <property type="entry name" value="Nucleotide-diphospho-sugar transferases"/>
    <property type="match status" value="1"/>
</dbReference>
<evidence type="ECO:0000256" key="3">
    <source>
        <dbReference type="ARBA" id="ARBA00022679"/>
    </source>
</evidence>
<evidence type="ECO:0000313" key="10">
    <source>
        <dbReference type="EMBL" id="SDF42606.1"/>
    </source>
</evidence>
<keyword evidence="11" id="KW-1185">Reference proteome</keyword>
<keyword evidence="2" id="KW-0328">Glycosyltransferase</keyword>
<dbReference type="PANTHER" id="PTHR48090:SF3">
    <property type="entry name" value="UNDECAPRENYL-PHOSPHATE 4-DEOXY-4-FORMAMIDO-L-ARABINOSE TRANSFERASE"/>
    <property type="match status" value="1"/>
</dbReference>
<dbReference type="Pfam" id="PF00535">
    <property type="entry name" value="Glycos_transf_2"/>
    <property type="match status" value="1"/>
</dbReference>
<dbReference type="EMBL" id="FNAN01000010">
    <property type="protein sequence ID" value="SDF42606.1"/>
    <property type="molecule type" value="Genomic_DNA"/>
</dbReference>
<protein>
    <submittedName>
        <fullName evidence="10">Glycosyltransferase involved in cell wall bisynthesis</fullName>
    </submittedName>
</protein>
<dbReference type="InterPro" id="IPR050256">
    <property type="entry name" value="Glycosyltransferase_2"/>
</dbReference>
<dbReference type="GO" id="GO:0005886">
    <property type="term" value="C:plasma membrane"/>
    <property type="evidence" value="ECO:0007669"/>
    <property type="project" value="TreeGrafter"/>
</dbReference>
<sequence length="366" mass="40299">MEGYFDLHASYDLFPEIRKKHGCQISIVIPLFNEQDNVPHLLRAVRDTLQNFDYEIIAVDDGSTDNTVQMLRQSADERLKIITMTRNFGQTSAMAAGIAHASGEYIATLDGDLQNDPTDIPGMLEHARSGQWDIVAGYRANRLDGFLLRKLPSRIANAMIRKLTGVHLRDYGCTLKVFKKEAAERLGLYGELHRFIPVLGNISGARMTELPVRHHKRRFGKSKYGLGRTTRVLGDLLLMVYMQRWMRKPMHLFGALGGTFLAAGILLLVWQMLHLFSGTTGTLAGLALSLGGIMVVLLGLIAEMLMRSYYEGTGKTPYVIREIIGGAAPAGAAPAGTPLAVIPAAPFVNGRNGHSFRQDRVAGEPV</sequence>
<feature type="transmembrane region" description="Helical" evidence="8">
    <location>
        <begin position="252"/>
        <end position="270"/>
    </location>
</feature>
<dbReference type="GO" id="GO:0016757">
    <property type="term" value="F:glycosyltransferase activity"/>
    <property type="evidence" value="ECO:0007669"/>
    <property type="project" value="UniProtKB-KW"/>
</dbReference>
<evidence type="ECO:0000256" key="1">
    <source>
        <dbReference type="ARBA" id="ARBA00022475"/>
    </source>
</evidence>
<evidence type="ECO:0000313" key="11">
    <source>
        <dbReference type="Proteomes" id="UP000198748"/>
    </source>
</evidence>
<keyword evidence="1" id="KW-1003">Cell membrane</keyword>
<keyword evidence="6 8" id="KW-1133">Transmembrane helix</keyword>
<dbReference type="PANTHER" id="PTHR48090">
    <property type="entry name" value="UNDECAPRENYL-PHOSPHATE 4-DEOXY-4-FORMAMIDO-L-ARABINOSE TRANSFERASE-RELATED"/>
    <property type="match status" value="1"/>
</dbReference>
<evidence type="ECO:0000256" key="2">
    <source>
        <dbReference type="ARBA" id="ARBA00022676"/>
    </source>
</evidence>
<feature type="transmembrane region" description="Helical" evidence="8">
    <location>
        <begin position="282"/>
        <end position="302"/>
    </location>
</feature>
<dbReference type="STRING" id="659014.SAMN04487996_110269"/>
<evidence type="ECO:0000256" key="5">
    <source>
        <dbReference type="ARBA" id="ARBA00022985"/>
    </source>
</evidence>
<dbReference type="Proteomes" id="UP000198748">
    <property type="component" value="Unassembled WGS sequence"/>
</dbReference>
<name>A0A1G7KZS6_9BACT</name>